<evidence type="ECO:0000256" key="10">
    <source>
        <dbReference type="SAM" id="MobiDB-lite"/>
    </source>
</evidence>
<evidence type="ECO:0000256" key="4">
    <source>
        <dbReference type="ARBA" id="ARBA00012718"/>
    </source>
</evidence>
<comment type="subunit">
    <text evidence="3">Monomer.</text>
</comment>
<evidence type="ECO:0000259" key="11">
    <source>
        <dbReference type="Pfam" id="PF09764"/>
    </source>
</evidence>
<comment type="catalytic activity">
    <reaction evidence="9">
        <text>N-terminal L-glutaminyl-[protein] + H2O = N-terminal L-glutamyl-[protein] + NH4(+)</text>
        <dbReference type="Rhea" id="RHEA:50680"/>
        <dbReference type="Rhea" id="RHEA-COMP:12668"/>
        <dbReference type="Rhea" id="RHEA-COMP:12777"/>
        <dbReference type="ChEBI" id="CHEBI:15377"/>
        <dbReference type="ChEBI" id="CHEBI:28938"/>
        <dbReference type="ChEBI" id="CHEBI:64721"/>
        <dbReference type="ChEBI" id="CHEBI:64722"/>
        <dbReference type="EC" id="3.5.1.122"/>
    </reaction>
</comment>
<sequence>MATGFVLQCAMSCSPVRHDDALLCYRGDKYPQDINANCSPAKTDMMPTANEELTQVLDFMHPSRGQEDNSQTDKHTNFNATAVAPEGPSLLGPIQPLHLRPFDKNSEGPDWSLANRATVVSTSSRAQQAAVLEAAGSAPPPRREDTGSRGDVQTSCNGMATKASLPPKIAAFIRAATENVWKLCEFVKAQSPDLVKEVYAVFISNERRTVPLWKQKSGHGNIPVIWDYHVILLHQSSQCGRSFIYDLDSVLPCPCDLQLYADQAFLSDQGLKPAFWRKAIPANANLAAPTLFRKTIPANANLAAPTLFRKVRVIPAEMFLKTFASDRSHMKEAGEWRMPPPPYPCIQTPESVMNLDDFINMDPSVGVGNVFFLSEFIQHFTENL</sequence>
<evidence type="ECO:0000256" key="6">
    <source>
        <dbReference type="ARBA" id="ARBA00022801"/>
    </source>
</evidence>
<dbReference type="Gene3D" id="3.10.620.10">
    <property type="entry name" value="Protein N-terminal glutamine amidohydrolase, alpha beta roll"/>
    <property type="match status" value="1"/>
</dbReference>
<keyword evidence="6" id="KW-0378">Hydrolase</keyword>
<reference evidence="12" key="1">
    <citation type="journal article" date="2023" name="Front. Mar. Sci.">
        <title>A new Merluccius polli reference genome to investigate the effects of global change in West African waters.</title>
        <authorList>
            <person name="Mateo J.L."/>
            <person name="Blanco-Fernandez C."/>
            <person name="Garcia-Vazquez E."/>
            <person name="Machado-Schiaffino G."/>
        </authorList>
    </citation>
    <scope>NUCLEOTIDE SEQUENCE</scope>
    <source>
        <strain evidence="12">C29</strain>
        <tissue evidence="12">Fin</tissue>
    </source>
</reference>
<dbReference type="InterPro" id="IPR039733">
    <property type="entry name" value="NTAQ1"/>
</dbReference>
<feature type="domain" description="Protein N-terminal glutamine amidohydrolase alpha beta roll" evidence="11">
    <location>
        <begin position="292"/>
        <end position="380"/>
    </location>
</feature>
<evidence type="ECO:0000256" key="3">
    <source>
        <dbReference type="ARBA" id="ARBA00011245"/>
    </source>
</evidence>
<feature type="region of interest" description="Disordered" evidence="10">
    <location>
        <begin position="132"/>
        <end position="158"/>
    </location>
</feature>
<dbReference type="GO" id="GO:0005829">
    <property type="term" value="C:cytosol"/>
    <property type="evidence" value="ECO:0007669"/>
    <property type="project" value="TreeGrafter"/>
</dbReference>
<dbReference type="PANTHER" id="PTHR13035:SF0">
    <property type="entry name" value="PROTEIN N-TERMINAL GLUTAMINE AMIDOHYDROLASE"/>
    <property type="match status" value="1"/>
</dbReference>
<dbReference type="InterPro" id="IPR023128">
    <property type="entry name" value="Prot_N_Gln_amidohydro_ab_roll"/>
</dbReference>
<evidence type="ECO:0000313" key="13">
    <source>
        <dbReference type="Proteomes" id="UP001174136"/>
    </source>
</evidence>
<comment type="function">
    <text evidence="1">Mediates the side-chain deamidation of N-terminal glutamine residues to glutamate, an important step in N-end rule pathway of protein degradation. Conversion of the resulting N-terminal glutamine to glutamate renders the protein susceptible to arginylation, polyubiquitination and degradation as specified by the N-end rule. Does not act on substrates with internal or C-terminal glutamine and does not act on non-glutamine residues in any position. Does not deaminate acetylated N-terminal glutamine. With the exception of proline, all tested second-position residues on substrate peptides do not greatly influence the activity. In contrast, a proline at position 2, virtually abolishes deamidation of N-terminal glutamine.</text>
</comment>
<evidence type="ECO:0000256" key="8">
    <source>
        <dbReference type="ARBA" id="ARBA00032472"/>
    </source>
</evidence>
<dbReference type="GO" id="GO:0070773">
    <property type="term" value="F:protein-N-terminal glutamine amidohydrolase activity"/>
    <property type="evidence" value="ECO:0007669"/>
    <property type="project" value="UniProtKB-EC"/>
</dbReference>
<organism evidence="12 13">
    <name type="scientific">Merluccius polli</name>
    <name type="common">Benguela hake</name>
    <name type="synonym">Merluccius cadenati</name>
    <dbReference type="NCBI Taxonomy" id="89951"/>
    <lineage>
        <taxon>Eukaryota</taxon>
        <taxon>Metazoa</taxon>
        <taxon>Chordata</taxon>
        <taxon>Craniata</taxon>
        <taxon>Vertebrata</taxon>
        <taxon>Euteleostomi</taxon>
        <taxon>Actinopterygii</taxon>
        <taxon>Neopterygii</taxon>
        <taxon>Teleostei</taxon>
        <taxon>Neoteleostei</taxon>
        <taxon>Acanthomorphata</taxon>
        <taxon>Zeiogadaria</taxon>
        <taxon>Gadariae</taxon>
        <taxon>Gadiformes</taxon>
        <taxon>Gadoidei</taxon>
        <taxon>Merlucciidae</taxon>
        <taxon>Merluccius</taxon>
    </lineage>
</organism>
<evidence type="ECO:0000256" key="7">
    <source>
        <dbReference type="ARBA" id="ARBA00029677"/>
    </source>
</evidence>
<dbReference type="GO" id="GO:0008418">
    <property type="term" value="F:protein-N-terminal asparagine amidohydrolase activity"/>
    <property type="evidence" value="ECO:0007669"/>
    <property type="project" value="InterPro"/>
</dbReference>
<evidence type="ECO:0000256" key="2">
    <source>
        <dbReference type="ARBA" id="ARBA00008985"/>
    </source>
</evidence>
<evidence type="ECO:0000313" key="12">
    <source>
        <dbReference type="EMBL" id="KAK0142334.1"/>
    </source>
</evidence>
<comment type="caution">
    <text evidence="12">The sequence shown here is derived from an EMBL/GenBank/DDBJ whole genome shotgun (WGS) entry which is preliminary data.</text>
</comment>
<gene>
    <name evidence="12" type="primary">wdyhv1</name>
    <name evidence="12" type="ORF">N1851_019985</name>
</gene>
<protein>
    <recommendedName>
        <fullName evidence="5">Protein N-terminal glutamine amidohydrolase</fullName>
        <ecNumber evidence="4">3.5.1.122</ecNumber>
    </recommendedName>
    <alternativeName>
        <fullName evidence="7">Protein NH2-terminal glutamine deamidase</fullName>
    </alternativeName>
    <alternativeName>
        <fullName evidence="8">WDYHV motif-containing protein 1</fullName>
    </alternativeName>
</protein>
<evidence type="ECO:0000256" key="5">
    <source>
        <dbReference type="ARBA" id="ARBA00021247"/>
    </source>
</evidence>
<dbReference type="EMBL" id="JAOPHQ010003698">
    <property type="protein sequence ID" value="KAK0142334.1"/>
    <property type="molecule type" value="Genomic_DNA"/>
</dbReference>
<accession>A0AA47ML69</accession>
<dbReference type="InterPro" id="IPR037132">
    <property type="entry name" value="N_Gln_amidohydro_ab_roll_sf"/>
</dbReference>
<evidence type="ECO:0000256" key="1">
    <source>
        <dbReference type="ARBA" id="ARBA00002022"/>
    </source>
</evidence>
<feature type="domain" description="Protein N-terminal glutamine amidohydrolase alpha beta roll" evidence="11">
    <location>
        <begin position="178"/>
        <end position="278"/>
    </location>
</feature>
<evidence type="ECO:0000256" key="9">
    <source>
        <dbReference type="ARBA" id="ARBA00048768"/>
    </source>
</evidence>
<name>A0AA47ML69_MERPO</name>
<dbReference type="Proteomes" id="UP001174136">
    <property type="component" value="Unassembled WGS sequence"/>
</dbReference>
<proteinExistence type="inferred from homology"/>
<dbReference type="EC" id="3.5.1.122" evidence="4"/>
<comment type="similarity">
    <text evidence="2">Belongs to the NTAQ1 family.</text>
</comment>
<dbReference type="AlphaFoldDB" id="A0AA47ML69"/>
<dbReference type="Pfam" id="PF09764">
    <property type="entry name" value="Nt_Gln_amidase"/>
    <property type="match status" value="2"/>
</dbReference>
<dbReference type="PANTHER" id="PTHR13035">
    <property type="entry name" value="PROTEIN N-TERMINAL GLUTAMINE AMIDOHYDROLASE"/>
    <property type="match status" value="1"/>
</dbReference>
<keyword evidence="13" id="KW-1185">Reference proteome</keyword>
<dbReference type="GO" id="GO:0005634">
    <property type="term" value="C:nucleus"/>
    <property type="evidence" value="ECO:0007669"/>
    <property type="project" value="TreeGrafter"/>
</dbReference>